<protein>
    <submittedName>
        <fullName evidence="2">Uncharacterized protein</fullName>
    </submittedName>
</protein>
<comment type="caution">
    <text evidence="2">The sequence shown here is derived from an EMBL/GenBank/DDBJ whole genome shotgun (WGS) entry which is preliminary data.</text>
</comment>
<name>A0A9P6M6E2_9FUNG</name>
<evidence type="ECO:0000256" key="1">
    <source>
        <dbReference type="SAM" id="MobiDB-lite"/>
    </source>
</evidence>
<feature type="compositionally biased region" description="Acidic residues" evidence="1">
    <location>
        <begin position="144"/>
        <end position="161"/>
    </location>
</feature>
<evidence type="ECO:0000313" key="2">
    <source>
        <dbReference type="EMBL" id="KAF9967421.1"/>
    </source>
</evidence>
<sequence>MTEEEAKLVAGRLETAVDVLVRTRTLVYKCLEFFLISQLHDETSMDLDPLDIMLDRKHGATVETIQAQELAQSAYDNLRRILPDLQPTKGSLKIPLGTPQQALAVEIHSAIRTHFARIPEVIVSKMKKIGWQDGVIPQLKSDQPDDEDDDQELSDADEDDTGSTKCTFKPGHIKSWWL</sequence>
<accession>A0A9P6M6E2</accession>
<organism evidence="2 3">
    <name type="scientific">Modicella reniformis</name>
    <dbReference type="NCBI Taxonomy" id="1440133"/>
    <lineage>
        <taxon>Eukaryota</taxon>
        <taxon>Fungi</taxon>
        <taxon>Fungi incertae sedis</taxon>
        <taxon>Mucoromycota</taxon>
        <taxon>Mortierellomycotina</taxon>
        <taxon>Mortierellomycetes</taxon>
        <taxon>Mortierellales</taxon>
        <taxon>Mortierellaceae</taxon>
        <taxon>Modicella</taxon>
    </lineage>
</organism>
<dbReference type="EMBL" id="JAAAHW010005618">
    <property type="protein sequence ID" value="KAF9967421.1"/>
    <property type="molecule type" value="Genomic_DNA"/>
</dbReference>
<feature type="non-terminal residue" evidence="2">
    <location>
        <position position="178"/>
    </location>
</feature>
<reference evidence="2" key="1">
    <citation type="journal article" date="2020" name="Fungal Divers.">
        <title>Resolving the Mortierellaceae phylogeny through synthesis of multi-gene phylogenetics and phylogenomics.</title>
        <authorList>
            <person name="Vandepol N."/>
            <person name="Liber J."/>
            <person name="Desiro A."/>
            <person name="Na H."/>
            <person name="Kennedy M."/>
            <person name="Barry K."/>
            <person name="Grigoriev I.V."/>
            <person name="Miller A.N."/>
            <person name="O'Donnell K."/>
            <person name="Stajich J.E."/>
            <person name="Bonito G."/>
        </authorList>
    </citation>
    <scope>NUCLEOTIDE SEQUENCE</scope>
    <source>
        <strain evidence="2">MES-2147</strain>
    </source>
</reference>
<feature type="region of interest" description="Disordered" evidence="1">
    <location>
        <begin position="135"/>
        <end position="167"/>
    </location>
</feature>
<keyword evidence="3" id="KW-1185">Reference proteome</keyword>
<dbReference type="AlphaFoldDB" id="A0A9P6M6E2"/>
<dbReference type="Proteomes" id="UP000749646">
    <property type="component" value="Unassembled WGS sequence"/>
</dbReference>
<gene>
    <name evidence="2" type="ORF">BGZ65_013044</name>
</gene>
<evidence type="ECO:0000313" key="3">
    <source>
        <dbReference type="Proteomes" id="UP000749646"/>
    </source>
</evidence>
<dbReference type="OrthoDB" id="2449352at2759"/>
<proteinExistence type="predicted"/>